<protein>
    <submittedName>
        <fullName evidence="1">Uncharacterized protein</fullName>
    </submittedName>
</protein>
<name>V4PTH3_9CAUL</name>
<evidence type="ECO:0000313" key="1">
    <source>
        <dbReference type="EMBL" id="ESQ88855.1"/>
    </source>
</evidence>
<comment type="caution">
    <text evidence="1">The sequence shown here is derived from an EMBL/GenBank/DDBJ whole genome shotgun (WGS) entry which is preliminary data.</text>
</comment>
<dbReference type="AlphaFoldDB" id="V4PTH3"/>
<reference evidence="1 2" key="1">
    <citation type="journal article" date="2014" name="Nature">
        <title>Sequential evolution of bacterial morphology by co-option of a developmental regulator.</title>
        <authorList>
            <person name="Jiang C."/>
            <person name="Brown P.J."/>
            <person name="Ducret A."/>
            <person name="Brun Y.V."/>
        </authorList>
    </citation>
    <scope>NUCLEOTIDE SEQUENCE [LARGE SCALE GENOMIC DNA]</scope>
    <source>
        <strain evidence="1 2">DSM 16100</strain>
    </source>
</reference>
<accession>V4PTH3</accession>
<organism evidence="1 2">
    <name type="scientific">Asticcacaulis benevestitus DSM 16100 = ATCC BAA-896</name>
    <dbReference type="NCBI Taxonomy" id="1121022"/>
    <lineage>
        <taxon>Bacteria</taxon>
        <taxon>Pseudomonadati</taxon>
        <taxon>Pseudomonadota</taxon>
        <taxon>Alphaproteobacteria</taxon>
        <taxon>Caulobacterales</taxon>
        <taxon>Caulobacteraceae</taxon>
        <taxon>Asticcacaulis</taxon>
    </lineage>
</organism>
<dbReference type="RefSeq" id="WP_018083042.1">
    <property type="nucleotide sequence ID" value="NZ_AQWM01000022.1"/>
</dbReference>
<proteinExistence type="predicted"/>
<evidence type="ECO:0000313" key="2">
    <source>
        <dbReference type="Proteomes" id="UP000017837"/>
    </source>
</evidence>
<keyword evidence="2" id="KW-1185">Reference proteome</keyword>
<gene>
    <name evidence="1" type="ORF">ABENE_15205</name>
</gene>
<sequence>MAGFVKSEANESLFRRYRFLTQKSTGRFEPHRLIALANALVALDQPSVLSDIRRSVQTKESHGKDGQAPYLETVRVPDCDRIVVSANS</sequence>
<dbReference type="EMBL" id="AWGB01000033">
    <property type="protein sequence ID" value="ESQ88855.1"/>
    <property type="molecule type" value="Genomic_DNA"/>
</dbReference>
<dbReference type="Proteomes" id="UP000017837">
    <property type="component" value="Unassembled WGS sequence"/>
</dbReference>